<keyword evidence="4" id="KW-0238">DNA-binding</keyword>
<evidence type="ECO:0000313" key="9">
    <source>
        <dbReference type="Proteomes" id="UP000664534"/>
    </source>
</evidence>
<evidence type="ECO:0000313" key="8">
    <source>
        <dbReference type="EMBL" id="CAF9917644.1"/>
    </source>
</evidence>
<name>A0A8H3F425_9LECA</name>
<evidence type="ECO:0000256" key="6">
    <source>
        <dbReference type="SAM" id="MobiDB-lite"/>
    </source>
</evidence>
<organism evidence="8 9">
    <name type="scientific">Imshaugia aleurites</name>
    <dbReference type="NCBI Taxonomy" id="172621"/>
    <lineage>
        <taxon>Eukaryota</taxon>
        <taxon>Fungi</taxon>
        <taxon>Dikarya</taxon>
        <taxon>Ascomycota</taxon>
        <taxon>Pezizomycotina</taxon>
        <taxon>Lecanoromycetes</taxon>
        <taxon>OSLEUM clade</taxon>
        <taxon>Lecanoromycetidae</taxon>
        <taxon>Lecanorales</taxon>
        <taxon>Lecanorineae</taxon>
        <taxon>Parmeliaceae</taxon>
        <taxon>Imshaugia</taxon>
    </lineage>
</organism>
<keyword evidence="3" id="KW-0235">DNA replication</keyword>
<evidence type="ECO:0000256" key="5">
    <source>
        <dbReference type="ARBA" id="ARBA00023242"/>
    </source>
</evidence>
<sequence length="355" mass="39106">MDRSMAQTLTVLVPTLTGPLPPELLELAVSLLAQSRSKASSLKADEEIARAYALKQSLSLPKIEPRPPCPPRVYQKLYRYLDSALPAGTRRTARPSRHNVSTTPHSSPAKPRIPAKATPLRPDTRQKKAPQRLSTSGTEAPAWIMPVIRHLCNKMGSPAAPHHIFAGVSSILASQEQRSAVQIPALIVAVYILVTTRLAGTETAPEQYQNRKTLALEIVKDAVGKDFAQVEVGNADIDNCMREFKDRKWTQMDWFGNIAPGAGVGLDGESEDDADDASDHDEADEGGLLPMTRGSVDRRDSLDQGYLQVGLGTMMRDQVDYLSDQRRHEYQVWKKGILIQIERLENSQEMDVGPG</sequence>
<protein>
    <recommendedName>
        <fullName evidence="7">ORC6 first cyclin-like domain-containing protein</fullName>
    </recommendedName>
</protein>
<keyword evidence="5" id="KW-0539">Nucleus</keyword>
<dbReference type="EMBL" id="CAJPDT010000019">
    <property type="protein sequence ID" value="CAF9917644.1"/>
    <property type="molecule type" value="Genomic_DNA"/>
</dbReference>
<feature type="region of interest" description="Disordered" evidence="6">
    <location>
        <begin position="86"/>
        <end position="136"/>
    </location>
</feature>
<keyword evidence="9" id="KW-1185">Reference proteome</keyword>
<comment type="subcellular location">
    <subcellularLocation>
        <location evidence="1">Nucleus</location>
    </subcellularLocation>
</comment>
<proteinExistence type="inferred from homology"/>
<dbReference type="Pfam" id="PF05460">
    <property type="entry name" value="ORC6"/>
    <property type="match status" value="1"/>
</dbReference>
<evidence type="ECO:0000256" key="2">
    <source>
        <dbReference type="ARBA" id="ARBA00010840"/>
    </source>
</evidence>
<dbReference type="GO" id="GO:0005664">
    <property type="term" value="C:nuclear origin of replication recognition complex"/>
    <property type="evidence" value="ECO:0007669"/>
    <property type="project" value="InterPro"/>
</dbReference>
<evidence type="ECO:0000259" key="7">
    <source>
        <dbReference type="Pfam" id="PF05460"/>
    </source>
</evidence>
<feature type="compositionally biased region" description="Acidic residues" evidence="6">
    <location>
        <begin position="268"/>
        <end position="285"/>
    </location>
</feature>
<evidence type="ECO:0000256" key="4">
    <source>
        <dbReference type="ARBA" id="ARBA00023125"/>
    </source>
</evidence>
<feature type="domain" description="ORC6 first cyclin-like" evidence="7">
    <location>
        <begin position="9"/>
        <end position="85"/>
    </location>
</feature>
<accession>A0A8H3F425</accession>
<dbReference type="GO" id="GO:0003677">
    <property type="term" value="F:DNA binding"/>
    <property type="evidence" value="ECO:0007669"/>
    <property type="project" value="UniProtKB-KW"/>
</dbReference>
<evidence type="ECO:0000256" key="1">
    <source>
        <dbReference type="ARBA" id="ARBA00004123"/>
    </source>
</evidence>
<dbReference type="GO" id="GO:0006260">
    <property type="term" value="P:DNA replication"/>
    <property type="evidence" value="ECO:0007669"/>
    <property type="project" value="UniProtKB-KW"/>
</dbReference>
<dbReference type="AlphaFoldDB" id="A0A8H3F425"/>
<comment type="caution">
    <text evidence="8">The sequence shown here is derived from an EMBL/GenBank/DDBJ whole genome shotgun (WGS) entry which is preliminary data.</text>
</comment>
<dbReference type="OrthoDB" id="5367324at2759"/>
<comment type="similarity">
    <text evidence="2">Belongs to the ORC6 family.</text>
</comment>
<reference evidence="8" key="1">
    <citation type="submission" date="2021-03" db="EMBL/GenBank/DDBJ databases">
        <authorList>
            <person name="Tagirdzhanova G."/>
        </authorList>
    </citation>
    <scope>NUCLEOTIDE SEQUENCE</scope>
</reference>
<gene>
    <name evidence="8" type="ORF">IMSHALPRED_003709</name>
</gene>
<dbReference type="InterPro" id="IPR008721">
    <property type="entry name" value="ORC6_cyclin_first"/>
</dbReference>
<dbReference type="Proteomes" id="UP000664534">
    <property type="component" value="Unassembled WGS sequence"/>
</dbReference>
<evidence type="ECO:0000256" key="3">
    <source>
        <dbReference type="ARBA" id="ARBA00022705"/>
    </source>
</evidence>
<feature type="region of interest" description="Disordered" evidence="6">
    <location>
        <begin position="265"/>
        <end position="297"/>
    </location>
</feature>